<name>A0A1I4CUT1_9ACTN</name>
<evidence type="ECO:0000313" key="2">
    <source>
        <dbReference type="Proteomes" id="UP000199152"/>
    </source>
</evidence>
<reference evidence="1 2" key="1">
    <citation type="submission" date="2016-10" db="EMBL/GenBank/DDBJ databases">
        <authorList>
            <person name="de Groot N.N."/>
        </authorList>
    </citation>
    <scope>NUCLEOTIDE SEQUENCE [LARGE SCALE GENOMIC DNA]</scope>
    <source>
        <strain evidence="1 2">DSM 45317</strain>
    </source>
</reference>
<keyword evidence="2" id="KW-1185">Reference proteome</keyword>
<evidence type="ECO:0000313" key="1">
    <source>
        <dbReference type="EMBL" id="SFK85012.1"/>
    </source>
</evidence>
<organism evidence="1 2">
    <name type="scientific">Geodermatophilus ruber</name>
    <dbReference type="NCBI Taxonomy" id="504800"/>
    <lineage>
        <taxon>Bacteria</taxon>
        <taxon>Bacillati</taxon>
        <taxon>Actinomycetota</taxon>
        <taxon>Actinomycetes</taxon>
        <taxon>Geodermatophilales</taxon>
        <taxon>Geodermatophilaceae</taxon>
        <taxon>Geodermatophilus</taxon>
    </lineage>
</organism>
<dbReference type="EMBL" id="FOSW01000004">
    <property type="protein sequence ID" value="SFK85012.1"/>
    <property type="molecule type" value="Genomic_DNA"/>
</dbReference>
<dbReference type="STRING" id="504800.SAMN04488085_10430"/>
<protein>
    <submittedName>
        <fullName evidence="1">Uncharacterized protein</fullName>
    </submittedName>
</protein>
<gene>
    <name evidence="1" type="ORF">SAMN04488085_10430</name>
</gene>
<accession>A0A1I4CUT1</accession>
<dbReference type="AlphaFoldDB" id="A0A1I4CUT1"/>
<sequence>MSPEIVTGRRQDVGKDRFFEQLLGHAGMVVAVGPLLPG</sequence>
<dbReference type="InParanoid" id="A0A1I4CUT1"/>
<dbReference type="Proteomes" id="UP000199152">
    <property type="component" value="Unassembled WGS sequence"/>
</dbReference>
<proteinExistence type="predicted"/>